<organism evidence="1 2">
    <name type="scientific">Striga hermonthica</name>
    <name type="common">Purple witchweed</name>
    <name type="synonym">Buchnera hermonthica</name>
    <dbReference type="NCBI Taxonomy" id="68872"/>
    <lineage>
        <taxon>Eukaryota</taxon>
        <taxon>Viridiplantae</taxon>
        <taxon>Streptophyta</taxon>
        <taxon>Embryophyta</taxon>
        <taxon>Tracheophyta</taxon>
        <taxon>Spermatophyta</taxon>
        <taxon>Magnoliopsida</taxon>
        <taxon>eudicotyledons</taxon>
        <taxon>Gunneridae</taxon>
        <taxon>Pentapetalae</taxon>
        <taxon>asterids</taxon>
        <taxon>lamiids</taxon>
        <taxon>Lamiales</taxon>
        <taxon>Orobanchaceae</taxon>
        <taxon>Buchnereae</taxon>
        <taxon>Striga</taxon>
    </lineage>
</organism>
<accession>A0A9N7MYU0</accession>
<sequence length="303" mass="34440">MRPYTEEDISHEKCVPGPQIVPETWEISLEEFVQIPGNRFSALRTLFADGTSLDVVDTTKIVRVLGLDLLEDIVFSHKAGKSWNEKFDLNTIVVIDGANAEIRATYCDKFCEETTLNDFFSYICTIVELFRTEGFGLPAFFNRLTNNLSNPPSRPSVCSQHQPEGFRHRLNGFWDCVLTTMALRSSSARAGLFTGIHKIRRFAPEEVRRALRGVLSSTDPPQITSDWRDLIEERGHPVLKKVLRYISGDSDQNNKKVKEGEDPDRKFGLYEPDVGSLSVFPRQVNEHGKSKVNILFPVFCLFH</sequence>
<keyword evidence="2" id="KW-1185">Reference proteome</keyword>
<dbReference type="EMBL" id="CACSLK010016925">
    <property type="protein sequence ID" value="CAA0818306.1"/>
    <property type="molecule type" value="Genomic_DNA"/>
</dbReference>
<dbReference type="PANTHER" id="PTHR35161">
    <property type="entry name" value="OS02G0303100 PROTEIN"/>
    <property type="match status" value="1"/>
</dbReference>
<evidence type="ECO:0000313" key="1">
    <source>
        <dbReference type="EMBL" id="CAA0818306.1"/>
    </source>
</evidence>
<dbReference type="PANTHER" id="PTHR35161:SF19">
    <property type="entry name" value="OS02G0113400 PROTEIN"/>
    <property type="match status" value="1"/>
</dbReference>
<evidence type="ECO:0000313" key="2">
    <source>
        <dbReference type="Proteomes" id="UP001153555"/>
    </source>
</evidence>
<protein>
    <submittedName>
        <fullName evidence="1">Uncharacterized protein</fullName>
    </submittedName>
</protein>
<proteinExistence type="predicted"/>
<gene>
    <name evidence="1" type="ORF">SHERM_01165</name>
</gene>
<reference evidence="1" key="1">
    <citation type="submission" date="2019-12" db="EMBL/GenBank/DDBJ databases">
        <authorList>
            <person name="Scholes J."/>
        </authorList>
    </citation>
    <scope>NUCLEOTIDE SEQUENCE</scope>
</reference>
<dbReference type="OrthoDB" id="925243at2759"/>
<name>A0A9N7MYU0_STRHE</name>
<comment type="caution">
    <text evidence="1">The sequence shown here is derived from an EMBL/GenBank/DDBJ whole genome shotgun (WGS) entry which is preliminary data.</text>
</comment>
<dbReference type="Proteomes" id="UP001153555">
    <property type="component" value="Unassembled WGS sequence"/>
</dbReference>
<dbReference type="AlphaFoldDB" id="A0A9N7MYU0"/>